<feature type="domain" description="Fungal lipase-type" evidence="1">
    <location>
        <begin position="67"/>
        <end position="195"/>
    </location>
</feature>
<dbReference type="OrthoDB" id="5522031at2"/>
<dbReference type="InterPro" id="IPR051218">
    <property type="entry name" value="Sec_MonoDiacylglyc_Lipase"/>
</dbReference>
<dbReference type="GO" id="GO:0006629">
    <property type="term" value="P:lipid metabolic process"/>
    <property type="evidence" value="ECO:0007669"/>
    <property type="project" value="InterPro"/>
</dbReference>
<dbReference type="EMBL" id="NPBY01000044">
    <property type="protein sequence ID" value="PAD75819.1"/>
    <property type="molecule type" value="Genomic_DNA"/>
</dbReference>
<organism evidence="3 4">
    <name type="scientific">Paenibacillus campinasensis</name>
    <dbReference type="NCBI Taxonomy" id="66347"/>
    <lineage>
        <taxon>Bacteria</taxon>
        <taxon>Bacillati</taxon>
        <taxon>Bacillota</taxon>
        <taxon>Bacilli</taxon>
        <taxon>Bacillales</taxon>
        <taxon>Paenibacillaceae</taxon>
        <taxon>Paenibacillus</taxon>
    </lineage>
</organism>
<dbReference type="CDD" id="cd00519">
    <property type="entry name" value="Lipase_3"/>
    <property type="match status" value="1"/>
</dbReference>
<evidence type="ECO:0000313" key="5">
    <source>
        <dbReference type="Proteomes" id="UP000435177"/>
    </source>
</evidence>
<dbReference type="InterPro" id="IPR002921">
    <property type="entry name" value="Fungal_lipase-type"/>
</dbReference>
<dbReference type="AlphaFoldDB" id="A0A268ERT5"/>
<reference evidence="2 5" key="2">
    <citation type="submission" date="2019-11" db="EMBL/GenBank/DDBJ databases">
        <title>Draft genome sequences of five Paenibacillus species of dairy origin.</title>
        <authorList>
            <person name="Olajide A.M."/>
            <person name="Chen S."/>
            <person name="Lapointe G."/>
        </authorList>
    </citation>
    <scope>NUCLEOTIDE SEQUENCE [LARGE SCALE GENOMIC DNA]</scope>
    <source>
        <strain evidence="2 5">3CS1</strain>
    </source>
</reference>
<dbReference type="Pfam" id="PF01764">
    <property type="entry name" value="Lipase_3"/>
    <property type="match status" value="1"/>
</dbReference>
<proteinExistence type="predicted"/>
<gene>
    <name evidence="3" type="ORF">CHH67_14350</name>
    <name evidence="2" type="ORF">GNP94_09850</name>
</gene>
<protein>
    <submittedName>
        <fullName evidence="2 3">Lipase</fullName>
    </submittedName>
</protein>
<evidence type="ECO:0000313" key="4">
    <source>
        <dbReference type="Proteomes" id="UP000215596"/>
    </source>
</evidence>
<sequence length="260" mass="28894">MKLNTAQTQRAIFLAAVCGQTYMQFSNQDGRFVLPANYTLFDTIEAQSLIGIWERFGYIIQSDQEIIIAFRGTSSAPNWIADVIASQRKFKYVQENVLTHAGFTGIYNSARKQIKSALRRLSKDKALFITGHSLGAALAVLCAVDVAANTARVPVLFTYGSPRIGDPAFAQAFKRYVPNSYRIASTFDPVTYAPPSIYKLPKRDKAYYYSHVPTLIPLDFLKGSISGNHVIGSYYAELAKLDPQFSEKLREANPGLCPVE</sequence>
<accession>A0A268ERT5</accession>
<dbReference type="Proteomes" id="UP000215596">
    <property type="component" value="Unassembled WGS sequence"/>
</dbReference>
<evidence type="ECO:0000313" key="2">
    <source>
        <dbReference type="EMBL" id="MUG66316.1"/>
    </source>
</evidence>
<reference evidence="3 4" key="1">
    <citation type="submission" date="2017-07" db="EMBL/GenBank/DDBJ databases">
        <title>Isolation and whole genome analysis of endospore-forming bacteria from heroin.</title>
        <authorList>
            <person name="Kalinowski J."/>
            <person name="Ahrens B."/>
            <person name="Al-Dilaimi A."/>
            <person name="Winkler A."/>
            <person name="Wibberg D."/>
            <person name="Schleenbecker U."/>
            <person name="Ruckert C."/>
            <person name="Wolfel R."/>
            <person name="Grass G."/>
        </authorList>
    </citation>
    <scope>NUCLEOTIDE SEQUENCE [LARGE SCALE GENOMIC DNA]</scope>
    <source>
        <strain evidence="3 4">7537-G1</strain>
    </source>
</reference>
<dbReference type="PANTHER" id="PTHR45856">
    <property type="entry name" value="ALPHA/BETA-HYDROLASES SUPERFAMILY PROTEIN"/>
    <property type="match status" value="1"/>
</dbReference>
<dbReference type="RefSeq" id="WP_095265882.1">
    <property type="nucleotide sequence ID" value="NZ_NPBY01000044.1"/>
</dbReference>
<evidence type="ECO:0000259" key="1">
    <source>
        <dbReference type="Pfam" id="PF01764"/>
    </source>
</evidence>
<dbReference type="Gene3D" id="3.40.50.1820">
    <property type="entry name" value="alpha/beta hydrolase"/>
    <property type="match status" value="1"/>
</dbReference>
<dbReference type="InterPro" id="IPR029058">
    <property type="entry name" value="AB_hydrolase_fold"/>
</dbReference>
<name>A0A268ERT5_9BACL</name>
<evidence type="ECO:0000313" key="3">
    <source>
        <dbReference type="EMBL" id="PAD75819.1"/>
    </source>
</evidence>
<dbReference type="EMBL" id="WOAA01000006">
    <property type="protein sequence ID" value="MUG66316.1"/>
    <property type="molecule type" value="Genomic_DNA"/>
</dbReference>
<comment type="caution">
    <text evidence="3">The sequence shown here is derived from an EMBL/GenBank/DDBJ whole genome shotgun (WGS) entry which is preliminary data.</text>
</comment>
<dbReference type="PANTHER" id="PTHR45856:SF11">
    <property type="entry name" value="FUNGAL LIPASE-LIKE DOMAIN-CONTAINING PROTEIN"/>
    <property type="match status" value="1"/>
</dbReference>
<keyword evidence="5" id="KW-1185">Reference proteome</keyword>
<dbReference type="SUPFAM" id="SSF53474">
    <property type="entry name" value="alpha/beta-Hydrolases"/>
    <property type="match status" value="1"/>
</dbReference>
<dbReference type="Proteomes" id="UP000435177">
    <property type="component" value="Unassembled WGS sequence"/>
</dbReference>